<sequence length="31" mass="3312">LAIPDGSFQSWIPLDTVEMVTAVSPALALLR</sequence>
<organism evidence="1">
    <name type="scientific">marine sediment metagenome</name>
    <dbReference type="NCBI Taxonomy" id="412755"/>
    <lineage>
        <taxon>unclassified sequences</taxon>
        <taxon>metagenomes</taxon>
        <taxon>ecological metagenomes</taxon>
    </lineage>
</organism>
<protein>
    <submittedName>
        <fullName evidence="1">Uncharacterized protein</fullName>
    </submittedName>
</protein>
<proteinExistence type="predicted"/>
<accession>X0T6E6</accession>
<reference evidence="1" key="1">
    <citation type="journal article" date="2014" name="Front. Microbiol.">
        <title>High frequency of phylogenetically diverse reductive dehalogenase-homologous genes in deep subseafloor sedimentary metagenomes.</title>
        <authorList>
            <person name="Kawai M."/>
            <person name="Futagami T."/>
            <person name="Toyoda A."/>
            <person name="Takaki Y."/>
            <person name="Nishi S."/>
            <person name="Hori S."/>
            <person name="Arai W."/>
            <person name="Tsubouchi T."/>
            <person name="Morono Y."/>
            <person name="Uchiyama I."/>
            <person name="Ito T."/>
            <person name="Fujiyama A."/>
            <person name="Inagaki F."/>
            <person name="Takami H."/>
        </authorList>
    </citation>
    <scope>NUCLEOTIDE SEQUENCE</scope>
    <source>
        <strain evidence="1">Expedition CK06-06</strain>
    </source>
</reference>
<gene>
    <name evidence="1" type="ORF">S01H1_23929</name>
</gene>
<name>X0T6E6_9ZZZZ</name>
<feature type="non-terminal residue" evidence="1">
    <location>
        <position position="1"/>
    </location>
</feature>
<comment type="caution">
    <text evidence="1">The sequence shown here is derived from an EMBL/GenBank/DDBJ whole genome shotgun (WGS) entry which is preliminary data.</text>
</comment>
<evidence type="ECO:0000313" key="1">
    <source>
        <dbReference type="EMBL" id="GAF89048.1"/>
    </source>
</evidence>
<dbReference type="EMBL" id="BARS01014008">
    <property type="protein sequence ID" value="GAF89048.1"/>
    <property type="molecule type" value="Genomic_DNA"/>
</dbReference>
<dbReference type="AlphaFoldDB" id="X0T6E6"/>